<dbReference type="RefSeq" id="WP_039632483.1">
    <property type="nucleotide sequence ID" value="NZ_AYSO01000015.1"/>
</dbReference>
<evidence type="ECO:0000313" key="1">
    <source>
        <dbReference type="EMBL" id="KIE47290.1"/>
    </source>
</evidence>
<name>A0A0C1UJ29_9CLOT</name>
<protein>
    <recommendedName>
        <fullName evidence="3">FlgN family protein</fullName>
    </recommendedName>
</protein>
<evidence type="ECO:0008006" key="3">
    <source>
        <dbReference type="Google" id="ProtNLM"/>
    </source>
</evidence>
<proteinExistence type="predicted"/>
<keyword evidence="2" id="KW-1185">Reference proteome</keyword>
<dbReference type="AlphaFoldDB" id="A0A0C1UJ29"/>
<evidence type="ECO:0000313" key="2">
    <source>
        <dbReference type="Proteomes" id="UP000031366"/>
    </source>
</evidence>
<organism evidence="1 2">
    <name type="scientific">Clostridium argentinense CDC 2741</name>
    <dbReference type="NCBI Taxonomy" id="1418104"/>
    <lineage>
        <taxon>Bacteria</taxon>
        <taxon>Bacillati</taxon>
        <taxon>Bacillota</taxon>
        <taxon>Clostridia</taxon>
        <taxon>Eubacteriales</taxon>
        <taxon>Clostridiaceae</taxon>
        <taxon>Clostridium</taxon>
    </lineage>
</organism>
<sequence>MSELKSLLLEYKNINEKLIDILSQDLENSNYDELEPLLSEKQQVINSINVLSYNRREFPIIAKELNIPSSEELLNSLFLEKKELLKEKLIALKQSKAASNEYHSNFYRNIYFINDKA</sequence>
<dbReference type="Proteomes" id="UP000031366">
    <property type="component" value="Unassembled WGS sequence"/>
</dbReference>
<dbReference type="STRING" id="29341.RSJ17_12890"/>
<comment type="caution">
    <text evidence="1">The sequence shown here is derived from an EMBL/GenBank/DDBJ whole genome shotgun (WGS) entry which is preliminary data.</text>
</comment>
<accession>A0A0C1UJ29</accession>
<reference evidence="1 2" key="1">
    <citation type="journal article" date="2015" name="Infect. Genet. Evol.">
        <title>Genomic sequences of six botulinum neurotoxin-producing strains representing three clostridial species illustrate the mobility and diversity of botulinum neurotoxin genes.</title>
        <authorList>
            <person name="Smith T.J."/>
            <person name="Hill K.K."/>
            <person name="Xie G."/>
            <person name="Foley B.T."/>
            <person name="Williamson C.H."/>
            <person name="Foster J.T."/>
            <person name="Johnson S.L."/>
            <person name="Chertkov O."/>
            <person name="Teshima H."/>
            <person name="Gibbons H.S."/>
            <person name="Johnsky L.A."/>
            <person name="Karavis M.A."/>
            <person name="Smith L.A."/>
        </authorList>
    </citation>
    <scope>NUCLEOTIDE SEQUENCE [LARGE SCALE GENOMIC DNA]</scope>
    <source>
        <strain evidence="1 2">CDC 2741</strain>
    </source>
</reference>
<dbReference type="EMBL" id="AYSO01000015">
    <property type="protein sequence ID" value="KIE47290.1"/>
    <property type="molecule type" value="Genomic_DNA"/>
</dbReference>
<gene>
    <name evidence="1" type="ORF">U732_1467</name>
</gene>